<evidence type="ECO:0000313" key="3">
    <source>
        <dbReference type="Proteomes" id="UP000324800"/>
    </source>
</evidence>
<proteinExistence type="predicted"/>
<reference evidence="2 3" key="1">
    <citation type="submission" date="2019-03" db="EMBL/GenBank/DDBJ databases">
        <title>Single cell metagenomics reveals metabolic interactions within the superorganism composed of flagellate Streblomastix strix and complex community of Bacteroidetes bacteria on its surface.</title>
        <authorList>
            <person name="Treitli S.C."/>
            <person name="Kolisko M."/>
            <person name="Husnik F."/>
            <person name="Keeling P."/>
            <person name="Hampl V."/>
        </authorList>
    </citation>
    <scope>NUCLEOTIDE SEQUENCE [LARGE SCALE GENOMIC DNA]</scope>
    <source>
        <strain evidence="2">ST1C</strain>
    </source>
</reference>
<gene>
    <name evidence="2" type="ORF">EZS28_051692</name>
</gene>
<organism evidence="2 3">
    <name type="scientific">Streblomastix strix</name>
    <dbReference type="NCBI Taxonomy" id="222440"/>
    <lineage>
        <taxon>Eukaryota</taxon>
        <taxon>Metamonada</taxon>
        <taxon>Preaxostyla</taxon>
        <taxon>Oxymonadida</taxon>
        <taxon>Streblomastigidae</taxon>
        <taxon>Streblomastix</taxon>
    </lineage>
</organism>
<dbReference type="EMBL" id="SNRW01039323">
    <property type="protein sequence ID" value="KAA6352781.1"/>
    <property type="molecule type" value="Genomic_DNA"/>
</dbReference>
<evidence type="ECO:0000313" key="2">
    <source>
        <dbReference type="EMBL" id="KAA6352781.1"/>
    </source>
</evidence>
<dbReference type="AlphaFoldDB" id="A0A5J4T4U5"/>
<accession>A0A5J4T4U5</accession>
<dbReference type="Proteomes" id="UP000324800">
    <property type="component" value="Unassembled WGS sequence"/>
</dbReference>
<evidence type="ECO:0000256" key="1">
    <source>
        <dbReference type="SAM" id="Coils"/>
    </source>
</evidence>
<comment type="caution">
    <text evidence="2">The sequence shown here is derived from an EMBL/GenBank/DDBJ whole genome shotgun (WGS) entry which is preliminary data.</text>
</comment>
<sequence>MGLRIEILNKSPSEEKQQMKRSFEPQMRLISFYESQIQSKIAEQNTYIVHIDMVWDVGGGTDRWIKKQEPQAQETLEELKKANKQLSINVMEIQQLGVGQSPWTIVWLDELFGTAREGTGPVKHKTEIEITNHQKPKDSPSNINQPSELDYILPELELKLNFEC</sequence>
<name>A0A5J4T4U5_9EUKA</name>
<protein>
    <submittedName>
        <fullName evidence="2">Uncharacterized protein</fullName>
    </submittedName>
</protein>
<keyword evidence="1" id="KW-0175">Coiled coil</keyword>
<feature type="coiled-coil region" evidence="1">
    <location>
        <begin position="69"/>
        <end position="96"/>
    </location>
</feature>